<accession>A0A8J5FJY9</accession>
<feature type="transmembrane region" description="Helical" evidence="6">
    <location>
        <begin position="147"/>
        <end position="169"/>
    </location>
</feature>
<dbReference type="GO" id="GO:0016787">
    <property type="term" value="F:hydrolase activity"/>
    <property type="evidence" value="ECO:0007669"/>
    <property type="project" value="UniProtKB-KW"/>
</dbReference>
<dbReference type="SUPFAM" id="SSF52540">
    <property type="entry name" value="P-loop containing nucleoside triphosphate hydrolases"/>
    <property type="match status" value="1"/>
</dbReference>
<dbReference type="PANTHER" id="PTHR18934">
    <property type="entry name" value="ATP-DEPENDENT RNA HELICASE"/>
    <property type="match status" value="1"/>
</dbReference>
<keyword evidence="3" id="KW-0347">Helicase</keyword>
<dbReference type="GO" id="GO:0003723">
    <property type="term" value="F:RNA binding"/>
    <property type="evidence" value="ECO:0007669"/>
    <property type="project" value="TreeGrafter"/>
</dbReference>
<dbReference type="Proteomes" id="UP000734854">
    <property type="component" value="Unassembled WGS sequence"/>
</dbReference>
<evidence type="ECO:0000256" key="1">
    <source>
        <dbReference type="ARBA" id="ARBA00022741"/>
    </source>
</evidence>
<dbReference type="Gene3D" id="3.40.50.300">
    <property type="entry name" value="P-loop containing nucleotide triphosphate hydrolases"/>
    <property type="match status" value="1"/>
</dbReference>
<keyword evidence="6" id="KW-0472">Membrane</keyword>
<keyword evidence="6" id="KW-0812">Transmembrane</keyword>
<dbReference type="Gene3D" id="1.20.120.1080">
    <property type="match status" value="1"/>
</dbReference>
<reference evidence="8 9" key="1">
    <citation type="submission" date="2020-08" db="EMBL/GenBank/DDBJ databases">
        <title>Plant Genome Project.</title>
        <authorList>
            <person name="Zhang R.-G."/>
        </authorList>
    </citation>
    <scope>NUCLEOTIDE SEQUENCE [LARGE SCALE GENOMIC DNA]</scope>
    <source>
        <tissue evidence="8">Rhizome</tissue>
    </source>
</reference>
<keyword evidence="1" id="KW-0547">Nucleotide-binding</keyword>
<dbReference type="InterPro" id="IPR048333">
    <property type="entry name" value="HA2_WH"/>
</dbReference>
<dbReference type="SMART" id="SM00847">
    <property type="entry name" value="HA2"/>
    <property type="match status" value="1"/>
</dbReference>
<dbReference type="InterPro" id="IPR059023">
    <property type="entry name" value="RNA_hel_CTD"/>
</dbReference>
<comment type="caution">
    <text evidence="8">The sequence shown here is derived from an EMBL/GenBank/DDBJ whole genome shotgun (WGS) entry which is preliminary data.</text>
</comment>
<dbReference type="Pfam" id="PF26026">
    <property type="entry name" value="RNA_hel_CTD"/>
    <property type="match status" value="1"/>
</dbReference>
<keyword evidence="4" id="KW-0067">ATP-binding</keyword>
<evidence type="ECO:0000256" key="5">
    <source>
        <dbReference type="ARBA" id="ARBA00060772"/>
    </source>
</evidence>
<evidence type="ECO:0000256" key="3">
    <source>
        <dbReference type="ARBA" id="ARBA00022806"/>
    </source>
</evidence>
<feature type="domain" description="Helicase-associated" evidence="7">
    <location>
        <begin position="111"/>
        <end position="197"/>
    </location>
</feature>
<organism evidence="8 9">
    <name type="scientific">Zingiber officinale</name>
    <name type="common">Ginger</name>
    <name type="synonym">Amomum zingiber</name>
    <dbReference type="NCBI Taxonomy" id="94328"/>
    <lineage>
        <taxon>Eukaryota</taxon>
        <taxon>Viridiplantae</taxon>
        <taxon>Streptophyta</taxon>
        <taxon>Embryophyta</taxon>
        <taxon>Tracheophyta</taxon>
        <taxon>Spermatophyta</taxon>
        <taxon>Magnoliopsida</taxon>
        <taxon>Liliopsida</taxon>
        <taxon>Zingiberales</taxon>
        <taxon>Zingiberaceae</taxon>
        <taxon>Zingiber</taxon>
    </lineage>
</organism>
<keyword evidence="9" id="KW-1185">Reference proteome</keyword>
<dbReference type="GO" id="GO:0005524">
    <property type="term" value="F:ATP binding"/>
    <property type="evidence" value="ECO:0007669"/>
    <property type="project" value="UniProtKB-KW"/>
</dbReference>
<dbReference type="PANTHER" id="PTHR18934:SF246">
    <property type="entry name" value="DEXH-BOX ATP-DEPENDENT RNA HELICASE DEXH4, CHLOROPLASTIC-RELATED"/>
    <property type="match status" value="1"/>
</dbReference>
<gene>
    <name evidence="8" type="ORF">ZIOFF_049651</name>
</gene>
<dbReference type="EMBL" id="JACMSC010000014">
    <property type="protein sequence ID" value="KAG6488408.1"/>
    <property type="molecule type" value="Genomic_DNA"/>
</dbReference>
<evidence type="ECO:0000313" key="9">
    <source>
        <dbReference type="Proteomes" id="UP000734854"/>
    </source>
</evidence>
<name>A0A8J5FJY9_ZINOF</name>
<dbReference type="InterPro" id="IPR007502">
    <property type="entry name" value="Helicase-assoc_dom"/>
</dbReference>
<dbReference type="AlphaFoldDB" id="A0A8J5FJY9"/>
<dbReference type="Pfam" id="PF07717">
    <property type="entry name" value="OB_NTP_bind"/>
    <property type="match status" value="1"/>
</dbReference>
<evidence type="ECO:0000256" key="4">
    <source>
        <dbReference type="ARBA" id="ARBA00022840"/>
    </source>
</evidence>
<evidence type="ECO:0000256" key="6">
    <source>
        <dbReference type="SAM" id="Phobius"/>
    </source>
</evidence>
<comment type="similarity">
    <text evidence="5">Belongs to the DExH box helicase family.</text>
</comment>
<dbReference type="Pfam" id="PF21010">
    <property type="entry name" value="HA2_C"/>
    <property type="match status" value="1"/>
</dbReference>
<dbReference type="Pfam" id="PF04408">
    <property type="entry name" value="WHD_HA2"/>
    <property type="match status" value="1"/>
</dbReference>
<evidence type="ECO:0000256" key="2">
    <source>
        <dbReference type="ARBA" id="ARBA00022801"/>
    </source>
</evidence>
<evidence type="ECO:0000313" key="8">
    <source>
        <dbReference type="EMBL" id="KAG6488408.1"/>
    </source>
</evidence>
<keyword evidence="2" id="KW-0378">Hydrolase</keyword>
<protein>
    <recommendedName>
        <fullName evidence="7">Helicase-associated domain-containing protein</fullName>
    </recommendedName>
</protein>
<dbReference type="InterPro" id="IPR011709">
    <property type="entry name" value="DEAD-box_helicase_OB_fold"/>
</dbReference>
<sequence length="498" mass="56426">MLQKMSSMVEDWISKANAKQRRGRAGRVKAGTCFCLYTRHRYEKLMRSFQSCGLLAVFAEFDVALREDKVPEMVRMPLTELCLQIKSLSLGDIKAFLLQAIEPPHEDVICSALDVLYKVGALNENEELTPLGSHLAKLPVDVLIGKMMLYGAIFGCLSPILSLAAFLSYKFPFVYPKDEDGARSAQEFCHSFFLNSAVMYMIRDMRVQFGCLLADIRLVDLPKHFQSDARRRERLDSWLADMSQPFNLYANHASLIKSIICAGLYPNVAATKEGIVNSALSNTKLQNVKNQMVLYDGRREVHIHPSSINYSVEHFRYPFFVFLEKVVETSKIFLRDTSVISPYSLLLFGGSVVIQHQFAYEFLCSVILSSFYTALRKASLCLIYSSLAQLQFHDILEAVEGSKHQRLQKPLVILETMEASKFVRSFLLPRKAGLVVIDGWLKLTAPARTAVLFKELRVTLHAVLKELIKRPESAIFATNEVVKSIVHLLLEEEKDCMT</sequence>
<dbReference type="InterPro" id="IPR027417">
    <property type="entry name" value="P-loop_NTPase"/>
</dbReference>
<proteinExistence type="inferred from homology"/>
<dbReference type="GO" id="GO:0004386">
    <property type="term" value="F:helicase activity"/>
    <property type="evidence" value="ECO:0007669"/>
    <property type="project" value="UniProtKB-KW"/>
</dbReference>
<dbReference type="FunFam" id="1.20.120.1080:FF:000002">
    <property type="entry name" value="Putative ATP-dependent RNA helicase DHX36"/>
    <property type="match status" value="1"/>
</dbReference>
<keyword evidence="6" id="KW-1133">Transmembrane helix</keyword>
<evidence type="ECO:0000259" key="7">
    <source>
        <dbReference type="SMART" id="SM00847"/>
    </source>
</evidence>